<protein>
    <submittedName>
        <fullName evidence="1">Uncharacterized protein</fullName>
    </submittedName>
</protein>
<organism evidence="1 2">
    <name type="scientific">Thelohanellus kitauei</name>
    <name type="common">Myxosporean</name>
    <dbReference type="NCBI Taxonomy" id="669202"/>
    <lineage>
        <taxon>Eukaryota</taxon>
        <taxon>Metazoa</taxon>
        <taxon>Cnidaria</taxon>
        <taxon>Myxozoa</taxon>
        <taxon>Myxosporea</taxon>
        <taxon>Bivalvulida</taxon>
        <taxon>Platysporina</taxon>
        <taxon>Myxobolidae</taxon>
        <taxon>Thelohanellus</taxon>
    </lineage>
</organism>
<sequence>MKHFLIENGFIKRESLLAYITPDTEEKHQWREIREGIHANVDRNHAEFIKKQDRSYKTGEVRLFNVEKTNAETFCPLLERTYKADGTTRWSNSQVRGSSNKILFHLHKLPVRVLSVVQTES</sequence>
<comment type="caution">
    <text evidence="1">The sequence shown here is derived from an EMBL/GenBank/DDBJ whole genome shotgun (WGS) entry which is preliminary data.</text>
</comment>
<evidence type="ECO:0000313" key="2">
    <source>
        <dbReference type="Proteomes" id="UP000031668"/>
    </source>
</evidence>
<evidence type="ECO:0000313" key="1">
    <source>
        <dbReference type="EMBL" id="KII62589.1"/>
    </source>
</evidence>
<dbReference type="Proteomes" id="UP000031668">
    <property type="component" value="Unassembled WGS sequence"/>
</dbReference>
<accession>A0A0C2ME29</accession>
<keyword evidence="2" id="KW-1185">Reference proteome</keyword>
<dbReference type="OrthoDB" id="5871964at2759"/>
<dbReference type="AlphaFoldDB" id="A0A0C2ME29"/>
<dbReference type="EMBL" id="JWZT01004937">
    <property type="protein sequence ID" value="KII62589.1"/>
    <property type="molecule type" value="Genomic_DNA"/>
</dbReference>
<name>A0A0C2ME29_THEKT</name>
<proteinExistence type="predicted"/>
<reference evidence="1 2" key="1">
    <citation type="journal article" date="2014" name="Genome Biol. Evol.">
        <title>The genome of the myxosporean Thelohanellus kitauei shows adaptations to nutrient acquisition within its fish host.</title>
        <authorList>
            <person name="Yang Y."/>
            <person name="Xiong J."/>
            <person name="Zhou Z."/>
            <person name="Huo F."/>
            <person name="Miao W."/>
            <person name="Ran C."/>
            <person name="Liu Y."/>
            <person name="Zhang J."/>
            <person name="Feng J."/>
            <person name="Wang M."/>
            <person name="Wang M."/>
            <person name="Wang L."/>
            <person name="Yao B."/>
        </authorList>
    </citation>
    <scope>NUCLEOTIDE SEQUENCE [LARGE SCALE GENOMIC DNA]</scope>
    <source>
        <strain evidence="1">Wuqing</strain>
    </source>
</reference>
<gene>
    <name evidence="1" type="ORF">RF11_05221</name>
</gene>